<dbReference type="PANTHER" id="PTHR43292:SF3">
    <property type="entry name" value="ACYL-COA DEHYDROGENASE FADE29"/>
    <property type="match status" value="1"/>
</dbReference>
<dbReference type="Pfam" id="PF02771">
    <property type="entry name" value="Acyl-CoA_dh_N"/>
    <property type="match status" value="1"/>
</dbReference>
<dbReference type="Pfam" id="PF02770">
    <property type="entry name" value="Acyl-CoA_dh_M"/>
    <property type="match status" value="1"/>
</dbReference>
<dbReference type="Gene3D" id="1.10.540.10">
    <property type="entry name" value="Acyl-CoA dehydrogenase/oxidase, N-terminal domain"/>
    <property type="match status" value="1"/>
</dbReference>
<sequence length="181" mass="20350">MELQFNKDELNFQKEVIGFLHSNLPEHLVKAARKTTAVFPEKDIALEWQAILEKKGWLVPSWPEEYGGTNWNPAQKYIFSLECSNAGAPSLIPMGLNMLGPVLIGYGTKEQKDFYLPRIISGEDYWCQGYSEPGSGSDLASLMCKAELKGDKYIVNGTKIWTTHAHYANKIFCLVRTDNSG</sequence>
<dbReference type="InterPro" id="IPR006091">
    <property type="entry name" value="Acyl-CoA_Oxase/DH_mid-dom"/>
</dbReference>
<organism evidence="4">
    <name type="scientific">marine metagenome</name>
    <dbReference type="NCBI Taxonomy" id="408172"/>
    <lineage>
        <taxon>unclassified sequences</taxon>
        <taxon>metagenomes</taxon>
        <taxon>ecological metagenomes</taxon>
    </lineage>
</organism>
<dbReference type="GO" id="GO:0005886">
    <property type="term" value="C:plasma membrane"/>
    <property type="evidence" value="ECO:0007669"/>
    <property type="project" value="TreeGrafter"/>
</dbReference>
<reference evidence="4" key="1">
    <citation type="submission" date="2018-05" db="EMBL/GenBank/DDBJ databases">
        <authorList>
            <person name="Lanie J.A."/>
            <person name="Ng W.-L."/>
            <person name="Kazmierczak K.M."/>
            <person name="Andrzejewski T.M."/>
            <person name="Davidsen T.M."/>
            <person name="Wayne K.J."/>
            <person name="Tettelin H."/>
            <person name="Glass J.I."/>
            <person name="Rusch D."/>
            <person name="Podicherti R."/>
            <person name="Tsui H.-C.T."/>
            <person name="Winkler M.E."/>
        </authorList>
    </citation>
    <scope>NUCLEOTIDE SEQUENCE</scope>
</reference>
<dbReference type="InterPro" id="IPR037069">
    <property type="entry name" value="AcylCoA_DH/ox_N_sf"/>
</dbReference>
<dbReference type="InterPro" id="IPR013786">
    <property type="entry name" value="AcylCoA_DH/ox_N"/>
</dbReference>
<evidence type="ECO:0000313" key="4">
    <source>
        <dbReference type="EMBL" id="SVA58194.1"/>
    </source>
</evidence>
<keyword evidence="1" id="KW-0560">Oxidoreductase</keyword>
<evidence type="ECO:0000256" key="1">
    <source>
        <dbReference type="ARBA" id="ARBA00023002"/>
    </source>
</evidence>
<proteinExistence type="predicted"/>
<feature type="non-terminal residue" evidence="4">
    <location>
        <position position="181"/>
    </location>
</feature>
<gene>
    <name evidence="4" type="ORF">METZ01_LOCUS111048</name>
</gene>
<dbReference type="InterPro" id="IPR009100">
    <property type="entry name" value="AcylCoA_DH/oxidase_NM_dom_sf"/>
</dbReference>
<dbReference type="Gene3D" id="2.40.110.10">
    <property type="entry name" value="Butyryl-CoA Dehydrogenase, subunit A, domain 2"/>
    <property type="match status" value="1"/>
</dbReference>
<evidence type="ECO:0000259" key="3">
    <source>
        <dbReference type="Pfam" id="PF02771"/>
    </source>
</evidence>
<evidence type="ECO:0008006" key="5">
    <source>
        <dbReference type="Google" id="ProtNLM"/>
    </source>
</evidence>
<dbReference type="EMBL" id="UINC01013477">
    <property type="protein sequence ID" value="SVA58194.1"/>
    <property type="molecule type" value="Genomic_DNA"/>
</dbReference>
<dbReference type="GO" id="GO:0016627">
    <property type="term" value="F:oxidoreductase activity, acting on the CH-CH group of donors"/>
    <property type="evidence" value="ECO:0007669"/>
    <property type="project" value="InterPro"/>
</dbReference>
<feature type="domain" description="Acyl-CoA dehydrogenase/oxidase N-terminal" evidence="3">
    <location>
        <begin position="7"/>
        <end position="123"/>
    </location>
</feature>
<dbReference type="PANTHER" id="PTHR43292">
    <property type="entry name" value="ACYL-COA DEHYDROGENASE"/>
    <property type="match status" value="1"/>
</dbReference>
<accession>A0A381X0D8</accession>
<protein>
    <recommendedName>
        <fullName evidence="5">Acyl-CoA dehydrogenase/oxidase N-terminal domain-containing protein</fullName>
    </recommendedName>
</protein>
<evidence type="ECO:0000259" key="2">
    <source>
        <dbReference type="Pfam" id="PF02770"/>
    </source>
</evidence>
<dbReference type="InterPro" id="IPR052161">
    <property type="entry name" value="Mycobact_Acyl-CoA_DH"/>
</dbReference>
<name>A0A381X0D8_9ZZZZ</name>
<feature type="domain" description="Acyl-CoA oxidase/dehydrogenase middle" evidence="2">
    <location>
        <begin position="127"/>
        <end position="178"/>
    </location>
</feature>
<dbReference type="InterPro" id="IPR046373">
    <property type="entry name" value="Acyl-CoA_Oxase/DH_mid-dom_sf"/>
</dbReference>
<dbReference type="GO" id="GO:0050660">
    <property type="term" value="F:flavin adenine dinucleotide binding"/>
    <property type="evidence" value="ECO:0007669"/>
    <property type="project" value="InterPro"/>
</dbReference>
<dbReference type="SUPFAM" id="SSF56645">
    <property type="entry name" value="Acyl-CoA dehydrogenase NM domain-like"/>
    <property type="match status" value="1"/>
</dbReference>
<dbReference type="AlphaFoldDB" id="A0A381X0D8"/>